<dbReference type="Proteomes" id="UP000003704">
    <property type="component" value="Unassembled WGS sequence"/>
</dbReference>
<dbReference type="OrthoDB" id="9834374at2"/>
<evidence type="ECO:0000313" key="3">
    <source>
        <dbReference type="Proteomes" id="UP000003704"/>
    </source>
</evidence>
<dbReference type="PROSITE" id="PS51257">
    <property type="entry name" value="PROKAR_LIPOPROTEIN"/>
    <property type="match status" value="1"/>
</dbReference>
<dbReference type="AlphaFoldDB" id="I8T453"/>
<proteinExistence type="predicted"/>
<feature type="chain" id="PRO_5003714379" description="Lipoprotein" evidence="1">
    <location>
        <begin position="23"/>
        <end position="275"/>
    </location>
</feature>
<accession>I8T453</accession>
<evidence type="ECO:0000256" key="1">
    <source>
        <dbReference type="SAM" id="SignalP"/>
    </source>
</evidence>
<name>I8T453_9GAMM</name>
<organism evidence="2 3">
    <name type="scientific">Hydrocarboniphaga effusa AP103</name>
    <dbReference type="NCBI Taxonomy" id="1172194"/>
    <lineage>
        <taxon>Bacteria</taxon>
        <taxon>Pseudomonadati</taxon>
        <taxon>Pseudomonadota</taxon>
        <taxon>Gammaproteobacteria</taxon>
        <taxon>Nevskiales</taxon>
        <taxon>Nevskiaceae</taxon>
        <taxon>Hydrocarboniphaga</taxon>
    </lineage>
</organism>
<dbReference type="RefSeq" id="WP_007186845.1">
    <property type="nucleotide sequence ID" value="NZ_AKGD01000003.1"/>
</dbReference>
<gene>
    <name evidence="2" type="ORF">WQQ_39100</name>
</gene>
<dbReference type="EMBL" id="AKGD01000003">
    <property type="protein sequence ID" value="EIT68715.1"/>
    <property type="molecule type" value="Genomic_DNA"/>
</dbReference>
<comment type="caution">
    <text evidence="2">The sequence shown here is derived from an EMBL/GenBank/DDBJ whole genome shotgun (WGS) entry which is preliminary data.</text>
</comment>
<protein>
    <recommendedName>
        <fullName evidence="4">Lipoprotein</fullName>
    </recommendedName>
</protein>
<feature type="signal peptide" evidence="1">
    <location>
        <begin position="1"/>
        <end position="22"/>
    </location>
</feature>
<evidence type="ECO:0000313" key="2">
    <source>
        <dbReference type="EMBL" id="EIT68715.1"/>
    </source>
</evidence>
<keyword evidence="1" id="KW-0732">Signal</keyword>
<keyword evidence="3" id="KW-1185">Reference proteome</keyword>
<evidence type="ECO:0008006" key="4">
    <source>
        <dbReference type="Google" id="ProtNLM"/>
    </source>
</evidence>
<reference evidence="2 3" key="1">
    <citation type="journal article" date="2012" name="J. Bacteriol.">
        <title>Genome Sequence of n-Alkane-Degrading Hydrocarboniphaga effusa Strain AP103T (ATCC BAA-332T).</title>
        <authorList>
            <person name="Chang H.K."/>
            <person name="Zylstra G.J."/>
            <person name="Chae J.C."/>
        </authorList>
    </citation>
    <scope>NUCLEOTIDE SEQUENCE [LARGE SCALE GENOMIC DNA]</scope>
    <source>
        <strain evidence="2 3">AP103</strain>
    </source>
</reference>
<sequence>MLVLKRYGVVAALLCLLLSACSSTPSPDDKIGGVKIFSSAEQGYDQASIKDPAWKPPVSTRLPNGSRVGLMVALDNEIALTHAGTLGRGDFRRTLIPSFDLPGYVTESLRKRILGGVPYQPVLIRPSARLLRYKSEWQKSWNGKSGNFGEWQNEFDAIIKQNRLQMLIVVSPYELDDGVTGTSQTLLGNGLYNRSGMGKTQNAAFSTIRFHRIVGLPGKLQAPVEAPGERLYVEIPGMPNDIPEPFSKPLQFTLEKNVKALIDQKVDSFIGLLKQ</sequence>